<keyword evidence="4" id="KW-1185">Reference proteome</keyword>
<dbReference type="EMBL" id="QEAO01000005">
    <property type="protein sequence ID" value="TPX36247.1"/>
    <property type="molecule type" value="Genomic_DNA"/>
</dbReference>
<gene>
    <name evidence="3" type="ORF">SmJEL517_g01449</name>
</gene>
<dbReference type="GeneID" id="42002674"/>
<dbReference type="SUPFAM" id="SSF54631">
    <property type="entry name" value="CBS-domain pair"/>
    <property type="match status" value="1"/>
</dbReference>
<sequence>MSAPIVPLRAASTPEKQIFASLQYLNGSGTIKERYASKILSTINLQQGCVLVVGSTGNFALAVARQAAGRCHVLAVLPERKTSTDKVKMMKSLGVEIVRTPLGAHNEAPEHPKQLAKSIAATTPNAILVDEYQSDLTSVFDEILTETTQANIAFDTLVVSLKEIVDLPLFTAAVAKRLGPAVKVITVSSAADAAKKVETGSYIHERDAYSTARRLISQEGVLAGVSSGMVVAAALKSEGKKILCILDDAAYNYASTLLNDDFLLEQNLLDDSMLREIRSRQVERYRGASVEDLQLPSAVCILESSSVGDARTVMIERDFSYLPVINARRKMIGFVSLGSVDAHLSSREVQLETPVSAVAFKTFSRDKEFKLITPSTPLVELDTFFDTHPAAFITDEAGEFPLGVCTKLDLIRFLNARRT</sequence>
<dbReference type="SUPFAM" id="SSF53686">
    <property type="entry name" value="Tryptophan synthase beta subunit-like PLP-dependent enzymes"/>
    <property type="match status" value="1"/>
</dbReference>
<evidence type="ECO:0000313" key="3">
    <source>
        <dbReference type="EMBL" id="TPX36247.1"/>
    </source>
</evidence>
<dbReference type="AlphaFoldDB" id="A0A507C5H8"/>
<dbReference type="RefSeq" id="XP_031026560.1">
    <property type="nucleotide sequence ID" value="XM_031167377.1"/>
</dbReference>
<evidence type="ECO:0000259" key="2">
    <source>
        <dbReference type="PROSITE" id="PS51371"/>
    </source>
</evidence>
<dbReference type="SMART" id="SM00116">
    <property type="entry name" value="CBS"/>
    <property type="match status" value="1"/>
</dbReference>
<name>A0A507C5H8_9FUNG</name>
<evidence type="ECO:0000313" key="4">
    <source>
        <dbReference type="Proteomes" id="UP000319731"/>
    </source>
</evidence>
<dbReference type="Gene3D" id="3.40.50.1100">
    <property type="match status" value="3"/>
</dbReference>
<keyword evidence="1" id="KW-0129">CBS domain</keyword>
<protein>
    <recommendedName>
        <fullName evidence="2">CBS domain-containing protein</fullName>
    </recommendedName>
</protein>
<feature type="domain" description="CBS" evidence="2">
    <location>
        <begin position="294"/>
        <end position="351"/>
    </location>
</feature>
<dbReference type="PROSITE" id="PS51371">
    <property type="entry name" value="CBS"/>
    <property type="match status" value="1"/>
</dbReference>
<accession>A0A507C5H8</accession>
<comment type="caution">
    <text evidence="3">The sequence shown here is derived from an EMBL/GenBank/DDBJ whole genome shotgun (WGS) entry which is preliminary data.</text>
</comment>
<dbReference type="Pfam" id="PF00571">
    <property type="entry name" value="CBS"/>
    <property type="match status" value="1"/>
</dbReference>
<organism evidence="3 4">
    <name type="scientific">Synchytrium microbalum</name>
    <dbReference type="NCBI Taxonomy" id="1806994"/>
    <lineage>
        <taxon>Eukaryota</taxon>
        <taxon>Fungi</taxon>
        <taxon>Fungi incertae sedis</taxon>
        <taxon>Chytridiomycota</taxon>
        <taxon>Chytridiomycota incertae sedis</taxon>
        <taxon>Chytridiomycetes</taxon>
        <taxon>Synchytriales</taxon>
        <taxon>Synchytriaceae</taxon>
        <taxon>Synchytrium</taxon>
    </lineage>
</organism>
<reference evidence="3 4" key="1">
    <citation type="journal article" date="2019" name="Sci. Rep.">
        <title>Comparative genomics of chytrid fungi reveal insights into the obligate biotrophic and pathogenic lifestyle of Synchytrium endobioticum.</title>
        <authorList>
            <person name="van de Vossenberg B.T.L.H."/>
            <person name="Warris S."/>
            <person name="Nguyen H.D.T."/>
            <person name="van Gent-Pelzer M.P.E."/>
            <person name="Joly D.L."/>
            <person name="van de Geest H.C."/>
            <person name="Bonants P.J.M."/>
            <person name="Smith D.S."/>
            <person name="Levesque C.A."/>
            <person name="van der Lee T.A.J."/>
        </authorList>
    </citation>
    <scope>NUCLEOTIDE SEQUENCE [LARGE SCALE GENOMIC DNA]</scope>
    <source>
        <strain evidence="3 4">JEL517</strain>
    </source>
</reference>
<evidence type="ECO:0000256" key="1">
    <source>
        <dbReference type="PROSITE-ProRule" id="PRU00703"/>
    </source>
</evidence>
<dbReference type="OrthoDB" id="2536440at2759"/>
<dbReference type="PANTHER" id="PTHR42115">
    <property type="entry name" value="BETA-SYNTHASE (BETA-THIONASE), PUTATIVE (AFU_ORTHOLOGUE AFUA_3G08420)-RELATED"/>
    <property type="match status" value="1"/>
</dbReference>
<dbReference type="PANTHER" id="PTHR42115:SF1">
    <property type="entry name" value="BETA-SYNTHASE (BETA-THIONASE), PUTATIVE (AFU_ORTHOLOGUE AFUA_3G08420)-RELATED"/>
    <property type="match status" value="1"/>
</dbReference>
<dbReference type="InterPro" id="IPR001926">
    <property type="entry name" value="TrpB-like_PALP"/>
</dbReference>
<dbReference type="InterPro" id="IPR036052">
    <property type="entry name" value="TrpB-like_PALP_sf"/>
</dbReference>
<dbReference type="Pfam" id="PF00291">
    <property type="entry name" value="PALP"/>
    <property type="match status" value="1"/>
</dbReference>
<dbReference type="InterPro" id="IPR046342">
    <property type="entry name" value="CBS_dom_sf"/>
</dbReference>
<proteinExistence type="predicted"/>
<dbReference type="Gene3D" id="3.10.580.10">
    <property type="entry name" value="CBS-domain"/>
    <property type="match status" value="1"/>
</dbReference>
<dbReference type="Proteomes" id="UP000319731">
    <property type="component" value="Unassembled WGS sequence"/>
</dbReference>
<dbReference type="InterPro" id="IPR000644">
    <property type="entry name" value="CBS_dom"/>
</dbReference>
<dbReference type="STRING" id="1806994.A0A507C5H8"/>